<name>A0ACA9MVK0_9GLOM</name>
<keyword evidence="2" id="KW-1185">Reference proteome</keyword>
<evidence type="ECO:0000313" key="1">
    <source>
        <dbReference type="EMBL" id="CAG8616903.1"/>
    </source>
</evidence>
<dbReference type="EMBL" id="CAJVPM010016906">
    <property type="protein sequence ID" value="CAG8616903.1"/>
    <property type="molecule type" value="Genomic_DNA"/>
</dbReference>
<dbReference type="Proteomes" id="UP000789860">
    <property type="component" value="Unassembled WGS sequence"/>
</dbReference>
<proteinExistence type="predicted"/>
<accession>A0ACA9MVK0</accession>
<feature type="non-terminal residue" evidence="1">
    <location>
        <position position="71"/>
    </location>
</feature>
<protein>
    <submittedName>
        <fullName evidence="1">11748_t:CDS:1</fullName>
    </submittedName>
</protein>
<gene>
    <name evidence="1" type="ORF">SCALOS_LOCUS7509</name>
</gene>
<evidence type="ECO:0000313" key="2">
    <source>
        <dbReference type="Proteomes" id="UP000789860"/>
    </source>
</evidence>
<comment type="caution">
    <text evidence="1">The sequence shown here is derived from an EMBL/GenBank/DDBJ whole genome shotgun (WGS) entry which is preliminary data.</text>
</comment>
<reference evidence="1" key="1">
    <citation type="submission" date="2021-06" db="EMBL/GenBank/DDBJ databases">
        <authorList>
            <person name="Kallberg Y."/>
            <person name="Tangrot J."/>
            <person name="Rosling A."/>
        </authorList>
    </citation>
    <scope>NUCLEOTIDE SEQUENCE</scope>
    <source>
        <strain evidence="1">AU212A</strain>
    </source>
</reference>
<sequence>MYEENPALYLTNIEEMPSGNDEDNEKFSEEKLGKFLNNEELSKTQKEKIKNLLKQEKDLFARNLNDLGQTN</sequence>
<organism evidence="1 2">
    <name type="scientific">Scutellospora calospora</name>
    <dbReference type="NCBI Taxonomy" id="85575"/>
    <lineage>
        <taxon>Eukaryota</taxon>
        <taxon>Fungi</taxon>
        <taxon>Fungi incertae sedis</taxon>
        <taxon>Mucoromycota</taxon>
        <taxon>Glomeromycotina</taxon>
        <taxon>Glomeromycetes</taxon>
        <taxon>Diversisporales</taxon>
        <taxon>Gigasporaceae</taxon>
        <taxon>Scutellospora</taxon>
    </lineage>
</organism>